<accession>A0A316UA56</accession>
<dbReference type="RefSeq" id="XP_025348453.1">
    <property type="nucleotide sequence ID" value="XM_025492197.1"/>
</dbReference>
<dbReference type="Proteomes" id="UP000245942">
    <property type="component" value="Unassembled WGS sequence"/>
</dbReference>
<name>A0A316UA56_9BASI</name>
<dbReference type="EMBL" id="KZ819325">
    <property type="protein sequence ID" value="PWN21293.1"/>
    <property type="molecule type" value="Genomic_DNA"/>
</dbReference>
<evidence type="ECO:0000256" key="1">
    <source>
        <dbReference type="SAM" id="MobiDB-lite"/>
    </source>
</evidence>
<gene>
    <name evidence="2" type="ORF">BCV69DRAFT_282029</name>
</gene>
<dbReference type="GeneID" id="37013931"/>
<dbReference type="AlphaFoldDB" id="A0A316UA56"/>
<evidence type="ECO:0000313" key="3">
    <source>
        <dbReference type="Proteomes" id="UP000245942"/>
    </source>
</evidence>
<feature type="region of interest" description="Disordered" evidence="1">
    <location>
        <begin position="24"/>
        <end position="45"/>
    </location>
</feature>
<reference evidence="2 3" key="1">
    <citation type="journal article" date="2018" name="Mol. Biol. Evol.">
        <title>Broad Genomic Sampling Reveals a Smut Pathogenic Ancestry of the Fungal Clade Ustilaginomycotina.</title>
        <authorList>
            <person name="Kijpornyongpan T."/>
            <person name="Mondo S.J."/>
            <person name="Barry K."/>
            <person name="Sandor L."/>
            <person name="Lee J."/>
            <person name="Lipzen A."/>
            <person name="Pangilinan J."/>
            <person name="LaButti K."/>
            <person name="Hainaut M."/>
            <person name="Henrissat B."/>
            <person name="Grigoriev I.V."/>
            <person name="Spatafora J.W."/>
            <person name="Aime M.C."/>
        </authorList>
    </citation>
    <scope>NUCLEOTIDE SEQUENCE [LARGE SCALE GENOMIC DNA]</scope>
    <source>
        <strain evidence="2 3">MCA 4718</strain>
    </source>
</reference>
<proteinExistence type="predicted"/>
<evidence type="ECO:0000313" key="2">
    <source>
        <dbReference type="EMBL" id="PWN21293.1"/>
    </source>
</evidence>
<keyword evidence="3" id="KW-1185">Reference proteome</keyword>
<organism evidence="2 3">
    <name type="scientific">Pseudomicrostroma glucosiphilum</name>
    <dbReference type="NCBI Taxonomy" id="1684307"/>
    <lineage>
        <taxon>Eukaryota</taxon>
        <taxon>Fungi</taxon>
        <taxon>Dikarya</taxon>
        <taxon>Basidiomycota</taxon>
        <taxon>Ustilaginomycotina</taxon>
        <taxon>Exobasidiomycetes</taxon>
        <taxon>Microstromatales</taxon>
        <taxon>Microstromatales incertae sedis</taxon>
        <taxon>Pseudomicrostroma</taxon>
    </lineage>
</organism>
<sequence length="97" mass="10875">MVQEAQKQMQVNDEAFCAAAREVGQHAQTKMEHASGVASEVSESPLSRLRSDVKAHVWLVDFADSTIVQEGEEGDTLLASEARDVEQALRRWMSRRF</sequence>
<protein>
    <submittedName>
        <fullName evidence="2">Uncharacterized protein</fullName>
    </submittedName>
</protein>